<keyword evidence="2" id="KW-1185">Reference proteome</keyword>
<accession>A0A949WTK4</accession>
<evidence type="ECO:0000313" key="2">
    <source>
        <dbReference type="Proteomes" id="UP000694308"/>
    </source>
</evidence>
<proteinExistence type="predicted"/>
<sequence length="53" mass="6069">MIVQEYKIGNTTIKISDDSYKDKTPEDMKRILERIANVAWKCARAARALGKDI</sequence>
<gene>
    <name evidence="1" type="ORF">I6U48_25820</name>
</gene>
<evidence type="ECO:0000313" key="1">
    <source>
        <dbReference type="EMBL" id="MBV7276306.1"/>
    </source>
</evidence>
<name>A0A949WTK4_9CLOT</name>
<dbReference type="AlphaFoldDB" id="A0A949WTK4"/>
<comment type="caution">
    <text evidence="1">The sequence shown here is derived from an EMBL/GenBank/DDBJ whole genome shotgun (WGS) entry which is preliminary data.</text>
</comment>
<reference evidence="1" key="1">
    <citation type="submission" date="2020-12" db="EMBL/GenBank/DDBJ databases">
        <title>Clostridium thailandense sp. nov., a novel acetogenic bacterium isolated from peat land soil in Thailand.</title>
        <authorList>
            <person name="Chaikitkaew S."/>
            <person name="Birkeland N.K."/>
        </authorList>
    </citation>
    <scope>NUCLEOTIDE SEQUENCE</scope>
    <source>
        <strain evidence="1">PL3</strain>
    </source>
</reference>
<organism evidence="1 2">
    <name type="scientific">Clostridium thailandense</name>
    <dbReference type="NCBI Taxonomy" id="2794346"/>
    <lineage>
        <taxon>Bacteria</taxon>
        <taxon>Bacillati</taxon>
        <taxon>Bacillota</taxon>
        <taxon>Clostridia</taxon>
        <taxon>Eubacteriales</taxon>
        <taxon>Clostridiaceae</taxon>
        <taxon>Clostridium</taxon>
    </lineage>
</organism>
<protein>
    <submittedName>
        <fullName evidence="1">Uncharacterized protein</fullName>
    </submittedName>
</protein>
<dbReference type="Proteomes" id="UP000694308">
    <property type="component" value="Unassembled WGS sequence"/>
</dbReference>
<dbReference type="EMBL" id="JAEEGC010000169">
    <property type="protein sequence ID" value="MBV7276306.1"/>
    <property type="molecule type" value="Genomic_DNA"/>
</dbReference>
<dbReference type="RefSeq" id="WP_218323350.1">
    <property type="nucleotide sequence ID" value="NZ_JAEEGC010000169.1"/>
</dbReference>